<protein>
    <submittedName>
        <fullName evidence="3">Uncharacterized protein DUF4148</fullName>
    </submittedName>
</protein>
<keyword evidence="4" id="KW-1185">Reference proteome</keyword>
<evidence type="ECO:0000256" key="2">
    <source>
        <dbReference type="SAM" id="SignalP"/>
    </source>
</evidence>
<evidence type="ECO:0000313" key="3">
    <source>
        <dbReference type="EMBL" id="RZS86569.1"/>
    </source>
</evidence>
<feature type="signal peptide" evidence="2">
    <location>
        <begin position="1"/>
        <end position="22"/>
    </location>
</feature>
<gene>
    <name evidence="3" type="ORF">EV675_2616</name>
</gene>
<evidence type="ECO:0000256" key="1">
    <source>
        <dbReference type="SAM" id="MobiDB-lite"/>
    </source>
</evidence>
<proteinExistence type="predicted"/>
<feature type="compositionally biased region" description="Basic and acidic residues" evidence="1">
    <location>
        <begin position="67"/>
        <end position="93"/>
    </location>
</feature>
<evidence type="ECO:0000313" key="4">
    <source>
        <dbReference type="Proteomes" id="UP000292445"/>
    </source>
</evidence>
<reference evidence="3 4" key="1">
    <citation type="submission" date="2019-02" db="EMBL/GenBank/DDBJ databases">
        <title>Genomic Encyclopedia of Type Strains, Phase IV (KMG-IV): sequencing the most valuable type-strain genomes for metagenomic binning, comparative biology and taxonomic classification.</title>
        <authorList>
            <person name="Goeker M."/>
        </authorList>
    </citation>
    <scope>NUCLEOTIDE SEQUENCE [LARGE SCALE GENOMIC DNA]</scope>
    <source>
        <strain evidence="3 4">K24</strain>
    </source>
</reference>
<organism evidence="3 4">
    <name type="scientific">Pigmentiphaga kullae</name>
    <dbReference type="NCBI Taxonomy" id="151784"/>
    <lineage>
        <taxon>Bacteria</taxon>
        <taxon>Pseudomonadati</taxon>
        <taxon>Pseudomonadota</taxon>
        <taxon>Betaproteobacteria</taxon>
        <taxon>Burkholderiales</taxon>
        <taxon>Alcaligenaceae</taxon>
        <taxon>Pigmentiphaga</taxon>
    </lineage>
</organism>
<dbReference type="AlphaFoldDB" id="A0A4Q7NMZ4"/>
<feature type="chain" id="PRO_5020425638" evidence="2">
    <location>
        <begin position="23"/>
        <end position="93"/>
    </location>
</feature>
<dbReference type="RefSeq" id="WP_165404573.1">
    <property type="nucleotide sequence ID" value="NZ_SGXC01000001.1"/>
</dbReference>
<sequence length="93" mass="10333">MNRSITALIATLVIAAPGIALANSAYHDDVYNERFFFAANHDAQPQRSALSGTPQAASLSQKPTQGKTREQVREELRNISADEKRRMQELYAN</sequence>
<comment type="caution">
    <text evidence="3">The sequence shown here is derived from an EMBL/GenBank/DDBJ whole genome shotgun (WGS) entry which is preliminary data.</text>
</comment>
<dbReference type="EMBL" id="SGXC01000001">
    <property type="protein sequence ID" value="RZS86569.1"/>
    <property type="molecule type" value="Genomic_DNA"/>
</dbReference>
<name>A0A4Q7NMZ4_9BURK</name>
<dbReference type="Proteomes" id="UP000292445">
    <property type="component" value="Unassembled WGS sequence"/>
</dbReference>
<feature type="compositionally biased region" description="Polar residues" evidence="1">
    <location>
        <begin position="44"/>
        <end position="66"/>
    </location>
</feature>
<accession>A0A4Q7NMZ4</accession>
<feature type="region of interest" description="Disordered" evidence="1">
    <location>
        <begin position="44"/>
        <end position="93"/>
    </location>
</feature>
<keyword evidence="2" id="KW-0732">Signal</keyword>